<dbReference type="VEuPathDB" id="FungiDB:MELLADRAFT_94841"/>
<dbReference type="OrthoDB" id="5581181at2759"/>
<dbReference type="GO" id="GO:0005680">
    <property type="term" value="C:anaphase-promoting complex"/>
    <property type="evidence" value="ECO:0007669"/>
    <property type="project" value="TreeGrafter"/>
</dbReference>
<dbReference type="RefSeq" id="XP_007417567.1">
    <property type="nucleotide sequence ID" value="XM_007417505.1"/>
</dbReference>
<accession>F4S846</accession>
<evidence type="ECO:0000313" key="5">
    <source>
        <dbReference type="Proteomes" id="UP000001072"/>
    </source>
</evidence>
<dbReference type="SMART" id="SM00182">
    <property type="entry name" value="CULLIN"/>
    <property type="match status" value="1"/>
</dbReference>
<dbReference type="KEGG" id="mlr:MELLADRAFT_94841"/>
<proteinExistence type="inferred from homology"/>
<comment type="similarity">
    <text evidence="1">Belongs to the cullin family.</text>
</comment>
<evidence type="ECO:0000259" key="3">
    <source>
        <dbReference type="PROSITE" id="PS50069"/>
    </source>
</evidence>
<dbReference type="Gene3D" id="3.30.230.130">
    <property type="entry name" value="Cullin, Chain C, Domain 2"/>
    <property type="match status" value="1"/>
</dbReference>
<reference evidence="5" key="1">
    <citation type="journal article" date="2011" name="Proc. Natl. Acad. Sci. U.S.A.">
        <title>Obligate biotrophy features unraveled by the genomic analysis of rust fungi.</title>
        <authorList>
            <person name="Duplessis S."/>
            <person name="Cuomo C.A."/>
            <person name="Lin Y.-C."/>
            <person name="Aerts A."/>
            <person name="Tisserant E."/>
            <person name="Veneault-Fourrey C."/>
            <person name="Joly D.L."/>
            <person name="Hacquard S."/>
            <person name="Amselem J."/>
            <person name="Cantarel B.L."/>
            <person name="Chiu R."/>
            <person name="Coutinho P.M."/>
            <person name="Feau N."/>
            <person name="Field M."/>
            <person name="Frey P."/>
            <person name="Gelhaye E."/>
            <person name="Goldberg J."/>
            <person name="Grabherr M.G."/>
            <person name="Kodira C.D."/>
            <person name="Kohler A."/>
            <person name="Kuees U."/>
            <person name="Lindquist E.A."/>
            <person name="Lucas S.M."/>
            <person name="Mago R."/>
            <person name="Mauceli E."/>
            <person name="Morin E."/>
            <person name="Murat C."/>
            <person name="Pangilinan J.L."/>
            <person name="Park R."/>
            <person name="Pearson M."/>
            <person name="Quesneville H."/>
            <person name="Rouhier N."/>
            <person name="Sakthikumar S."/>
            <person name="Salamov A.A."/>
            <person name="Schmutz J."/>
            <person name="Selles B."/>
            <person name="Shapiro H."/>
            <person name="Tanguay P."/>
            <person name="Tuskan G.A."/>
            <person name="Henrissat B."/>
            <person name="Van de Peer Y."/>
            <person name="Rouze P."/>
            <person name="Ellis J.G."/>
            <person name="Dodds P.N."/>
            <person name="Schein J.E."/>
            <person name="Zhong S."/>
            <person name="Hamelin R.C."/>
            <person name="Grigoriev I.V."/>
            <person name="Szabo L.J."/>
            <person name="Martin F."/>
        </authorList>
    </citation>
    <scope>NUCLEOTIDE SEQUENCE [LARGE SCALE GENOMIC DNA]</scope>
    <source>
        <strain evidence="5">98AG31 / pathotype 3-4-7</strain>
    </source>
</reference>
<feature type="region of interest" description="Disordered" evidence="2">
    <location>
        <begin position="261"/>
        <end position="282"/>
    </location>
</feature>
<dbReference type="InterPro" id="IPR057975">
    <property type="entry name" value="TPR_ANAPC2"/>
</dbReference>
<dbReference type="InterPro" id="IPR044554">
    <property type="entry name" value="ANAPC2"/>
</dbReference>
<dbReference type="PROSITE" id="PS50069">
    <property type="entry name" value="CULLIN_2"/>
    <property type="match status" value="1"/>
</dbReference>
<dbReference type="Proteomes" id="UP000001072">
    <property type="component" value="Unassembled WGS sequence"/>
</dbReference>
<sequence>MLLLRRGRNKPDGNGVDAIGFKRLWSTATASVKMASYLLDMVRATGTAVTRFEDTRSRRSSQSLSCLDPFLLNRPLPRSNNSLAWGSFKHFNQFYFQWGMMQSIRESTVLGHLEGQHSNTVAEAGGDQAIAIMRPAISRFEYHIYKSMSELSELFDIIVEFPDSLPALEDLRLCLSKTDQRSLLVRTLQKSNRTRLLHPGADTQDIITQYISLMKAMRVLDPPGVLLSCVGHPVRTYLRSREDTIRCIVTSLVEPGHTLGDELDRSPCKDRPISGPDGPSFSIKEEVDYTSPNWTPDPVDAPIGYKNGLKEDAIESLVSIYETRDGFVKELQLLLSSRLLNVKGFVVSMELARVEILKSKFGEVSLQPCDIMLKDLADSKRLPMHVIIISHLFWPDLLGTPFRFAPRLSFEQAYGRLKVDRRLRWIPQLGTVELEIELEDRVLSVEVTTLQASVIELFEEKGLLFILSVAESSIYETWTIGGLAERLNLPNDLSLVRKGLYFWSNHEVLKEIESGIWRLFENVESFNASAAGTSRHAFLRSGLCVYSDRGAFKAGG</sequence>
<dbReference type="PANTHER" id="PTHR45957:SF1">
    <property type="entry name" value="ANAPHASE-PROMOTING COMPLEX SUBUNIT 2"/>
    <property type="match status" value="1"/>
</dbReference>
<dbReference type="AlphaFoldDB" id="F4S846"/>
<protein>
    <recommendedName>
        <fullName evidence="3">Cullin family profile domain-containing protein</fullName>
    </recommendedName>
</protein>
<evidence type="ECO:0000313" key="4">
    <source>
        <dbReference type="EMBL" id="EGF99126.1"/>
    </source>
</evidence>
<dbReference type="HOGENOM" id="CLU_490079_0_0_1"/>
<organism evidence="5">
    <name type="scientific">Melampsora larici-populina (strain 98AG31 / pathotype 3-4-7)</name>
    <name type="common">Poplar leaf rust fungus</name>
    <dbReference type="NCBI Taxonomy" id="747676"/>
    <lineage>
        <taxon>Eukaryota</taxon>
        <taxon>Fungi</taxon>
        <taxon>Dikarya</taxon>
        <taxon>Basidiomycota</taxon>
        <taxon>Pucciniomycotina</taxon>
        <taxon>Pucciniomycetes</taxon>
        <taxon>Pucciniales</taxon>
        <taxon>Melampsoraceae</taxon>
        <taxon>Melampsora</taxon>
    </lineage>
</organism>
<dbReference type="InParanoid" id="F4S846"/>
<evidence type="ECO:0000256" key="2">
    <source>
        <dbReference type="SAM" id="MobiDB-lite"/>
    </source>
</evidence>
<dbReference type="GO" id="GO:0070979">
    <property type="term" value="P:protein K11-linked ubiquitination"/>
    <property type="evidence" value="ECO:0007669"/>
    <property type="project" value="TreeGrafter"/>
</dbReference>
<dbReference type="Pfam" id="PF25773">
    <property type="entry name" value="TPR_ANAPC2"/>
    <property type="match status" value="1"/>
</dbReference>
<name>F4S846_MELLP</name>
<dbReference type="SUPFAM" id="SSF75632">
    <property type="entry name" value="Cullin homology domain"/>
    <property type="match status" value="1"/>
</dbReference>
<keyword evidence="5" id="KW-1185">Reference proteome</keyword>
<dbReference type="STRING" id="747676.F4S846"/>
<dbReference type="FunCoup" id="F4S846">
    <property type="interactions" value="414"/>
</dbReference>
<feature type="compositionally biased region" description="Basic and acidic residues" evidence="2">
    <location>
        <begin position="261"/>
        <end position="272"/>
    </location>
</feature>
<dbReference type="GO" id="GO:0007091">
    <property type="term" value="P:metaphase/anaphase transition of mitotic cell cycle"/>
    <property type="evidence" value="ECO:0007669"/>
    <property type="project" value="TreeGrafter"/>
</dbReference>
<dbReference type="EMBL" id="GL883163">
    <property type="protein sequence ID" value="EGF99126.1"/>
    <property type="molecule type" value="Genomic_DNA"/>
</dbReference>
<evidence type="ECO:0000256" key="1">
    <source>
        <dbReference type="PROSITE-ProRule" id="PRU00330"/>
    </source>
</evidence>
<dbReference type="eggNOG" id="KOG2165">
    <property type="taxonomic scope" value="Eukaryota"/>
</dbReference>
<dbReference type="PANTHER" id="PTHR45957">
    <property type="entry name" value="ANAPHASE-PROMOTING COMPLEX SUBUNIT 2"/>
    <property type="match status" value="1"/>
</dbReference>
<dbReference type="InterPro" id="IPR036317">
    <property type="entry name" value="Cullin_homology_sf"/>
</dbReference>
<gene>
    <name evidence="4" type="ORF">MELLADRAFT_94841</name>
</gene>
<dbReference type="GeneID" id="18937030"/>
<feature type="domain" description="Cullin family profile" evidence="3">
    <location>
        <begin position="312"/>
        <end position="492"/>
    </location>
</feature>
<dbReference type="InterPro" id="IPR016158">
    <property type="entry name" value="Cullin_homology"/>
</dbReference>